<sequence>MKSSKQKVLNKKFIQYFHIKLSFSILRSDYTKFDLFLLLQETKNSIWMKKPISFILFISVLLALVAFSQNQLTSSTSAQNLDEKIDTFGYKVQPPPAPLEIQEVVDDYSHWLSEEITASQTVGAAVAIIYDDQVAFTKCFGVKKAGENDSIDEHTVFRLASVSKTITGVLAGILDNEQVLSLDDRVVDYIPGFRLKNPVSTKNLKVRNLLSHTSGIVPHAYDNMVESKVPMDVIMQRLAEVDVSAQPGQLYGYQNVMFSLIDTVLRAKTSKTYGELLYEKVLAPYGMTDASTDFLSFKNNPNKAYPHVKGRSGYWAQKLNDRYYSTAPAAGVNASISDMSNFLMALLKEDDPVLTEDIHRAVFTPQVVSHLSRRYFRNWNRVESKHYGIGWRIVGYKGRKVAYHGGYVNGYKAEIALCENEKTGIVFLTNSPNTLATKTVPQYLDLLFEFQDTRRILTDAEELETTNKS</sequence>
<dbReference type="InterPro" id="IPR001466">
    <property type="entry name" value="Beta-lactam-related"/>
</dbReference>
<dbReference type="OrthoDB" id="1522765at2"/>
<dbReference type="SUPFAM" id="SSF56601">
    <property type="entry name" value="beta-lactamase/transpeptidase-like"/>
    <property type="match status" value="1"/>
</dbReference>
<dbReference type="Pfam" id="PF00144">
    <property type="entry name" value="Beta-lactamase"/>
    <property type="match status" value="1"/>
</dbReference>
<name>A0A1M6JSF7_9BACT</name>
<feature type="domain" description="Beta-lactamase-related" evidence="2">
    <location>
        <begin position="118"/>
        <end position="436"/>
    </location>
</feature>
<evidence type="ECO:0000313" key="3">
    <source>
        <dbReference type="EMBL" id="SHJ49677.1"/>
    </source>
</evidence>
<keyword evidence="1" id="KW-0472">Membrane</keyword>
<keyword evidence="1" id="KW-0812">Transmembrane</keyword>
<feature type="transmembrane region" description="Helical" evidence="1">
    <location>
        <begin position="52"/>
        <end position="69"/>
    </location>
</feature>
<evidence type="ECO:0000259" key="2">
    <source>
        <dbReference type="Pfam" id="PF00144"/>
    </source>
</evidence>
<gene>
    <name evidence="3" type="ORF">SAMN05444280_12114</name>
</gene>
<proteinExistence type="predicted"/>
<dbReference type="STRING" id="1168035.SAMN05444280_12114"/>
<accession>A0A1M6JSF7</accession>
<dbReference type="Gene3D" id="3.40.710.10">
    <property type="entry name" value="DD-peptidase/beta-lactamase superfamily"/>
    <property type="match status" value="1"/>
</dbReference>
<protein>
    <submittedName>
        <fullName evidence="3">Beta-lactamase class C</fullName>
    </submittedName>
</protein>
<dbReference type="InterPro" id="IPR012338">
    <property type="entry name" value="Beta-lactam/transpept-like"/>
</dbReference>
<keyword evidence="4" id="KW-1185">Reference proteome</keyword>
<dbReference type="Proteomes" id="UP000184050">
    <property type="component" value="Unassembled WGS sequence"/>
</dbReference>
<keyword evidence="1" id="KW-1133">Transmembrane helix</keyword>
<evidence type="ECO:0000256" key="1">
    <source>
        <dbReference type="SAM" id="Phobius"/>
    </source>
</evidence>
<dbReference type="InterPro" id="IPR050491">
    <property type="entry name" value="AmpC-like"/>
</dbReference>
<reference evidence="3 4" key="1">
    <citation type="submission" date="2016-11" db="EMBL/GenBank/DDBJ databases">
        <authorList>
            <person name="Jaros S."/>
            <person name="Januszkiewicz K."/>
            <person name="Wedrychowicz H."/>
        </authorList>
    </citation>
    <scope>NUCLEOTIDE SEQUENCE [LARGE SCALE GENOMIC DNA]</scope>
    <source>
        <strain evidence="3 4">DSM 27063</strain>
    </source>
</reference>
<dbReference type="AlphaFoldDB" id="A0A1M6JSF7"/>
<evidence type="ECO:0000313" key="4">
    <source>
        <dbReference type="Proteomes" id="UP000184050"/>
    </source>
</evidence>
<dbReference type="PANTHER" id="PTHR46825">
    <property type="entry name" value="D-ALANYL-D-ALANINE-CARBOXYPEPTIDASE/ENDOPEPTIDASE AMPH"/>
    <property type="match status" value="1"/>
</dbReference>
<dbReference type="EMBL" id="FQZE01000021">
    <property type="protein sequence ID" value="SHJ49677.1"/>
    <property type="molecule type" value="Genomic_DNA"/>
</dbReference>
<organism evidence="3 4">
    <name type="scientific">Tangfeifania diversioriginum</name>
    <dbReference type="NCBI Taxonomy" id="1168035"/>
    <lineage>
        <taxon>Bacteria</taxon>
        <taxon>Pseudomonadati</taxon>
        <taxon>Bacteroidota</taxon>
        <taxon>Bacteroidia</taxon>
        <taxon>Marinilabiliales</taxon>
        <taxon>Prolixibacteraceae</taxon>
        <taxon>Tangfeifania</taxon>
    </lineage>
</organism>
<dbReference type="PANTHER" id="PTHR46825:SF15">
    <property type="entry name" value="BETA-LACTAMASE-RELATED DOMAIN-CONTAINING PROTEIN"/>
    <property type="match status" value="1"/>
</dbReference>